<dbReference type="PANTHER" id="PTHR15838">
    <property type="entry name" value="NUCLEOLAR PROTEIN OF 40 KDA"/>
    <property type="match status" value="1"/>
</dbReference>
<dbReference type="GO" id="GO:0003723">
    <property type="term" value="F:RNA binding"/>
    <property type="evidence" value="ECO:0007669"/>
    <property type="project" value="TreeGrafter"/>
</dbReference>
<evidence type="ECO:0000313" key="3">
    <source>
        <dbReference type="Proteomes" id="UP000887574"/>
    </source>
</evidence>
<dbReference type="GO" id="GO:0043489">
    <property type="term" value="P:RNA stabilization"/>
    <property type="evidence" value="ECO:0007669"/>
    <property type="project" value="TreeGrafter"/>
</dbReference>
<dbReference type="PANTHER" id="PTHR15838:SF1">
    <property type="entry name" value="ZINC FINGER CCHC DOMAIN-CONTAINING PROTEIN 17"/>
    <property type="match status" value="1"/>
</dbReference>
<evidence type="ECO:0000313" key="4">
    <source>
        <dbReference type="WBParaSite" id="jg24445"/>
    </source>
</evidence>
<dbReference type="SUPFAM" id="SSF50249">
    <property type="entry name" value="Nucleic acid-binding proteins"/>
    <property type="match status" value="1"/>
</dbReference>
<dbReference type="AlphaFoldDB" id="A0A915DY86"/>
<dbReference type="InterPro" id="IPR012340">
    <property type="entry name" value="NA-bd_OB-fold"/>
</dbReference>
<keyword evidence="3" id="KW-1185">Reference proteome</keyword>
<dbReference type="Proteomes" id="UP000887574">
    <property type="component" value="Unplaced"/>
</dbReference>
<dbReference type="Gene3D" id="2.40.50.140">
    <property type="entry name" value="Nucleic acid-binding proteins"/>
    <property type="match status" value="1"/>
</dbReference>
<dbReference type="WBParaSite" id="jg24445">
    <property type="protein sequence ID" value="jg24445"/>
    <property type="gene ID" value="jg24445"/>
</dbReference>
<proteinExistence type="predicted"/>
<reference evidence="4" key="1">
    <citation type="submission" date="2022-11" db="UniProtKB">
        <authorList>
            <consortium name="WormBaseParasite"/>
        </authorList>
    </citation>
    <scope>IDENTIFICATION</scope>
</reference>
<protein>
    <submittedName>
        <fullName evidence="4">S1 motif domain-containing protein</fullName>
    </submittedName>
</protein>
<feature type="compositionally biased region" description="Basic residues" evidence="1">
    <location>
        <begin position="40"/>
        <end position="49"/>
    </location>
</feature>
<evidence type="ECO:0000259" key="2">
    <source>
        <dbReference type="PROSITE" id="PS50126"/>
    </source>
</evidence>
<dbReference type="InterPro" id="IPR003029">
    <property type="entry name" value="S1_domain"/>
</dbReference>
<evidence type="ECO:0000256" key="1">
    <source>
        <dbReference type="SAM" id="MobiDB-lite"/>
    </source>
</evidence>
<feature type="domain" description="S1 motif" evidence="2">
    <location>
        <begin position="74"/>
        <end position="154"/>
    </location>
</feature>
<feature type="region of interest" description="Disordered" evidence="1">
    <location>
        <begin position="34"/>
        <end position="59"/>
    </location>
</feature>
<organism evidence="3 4">
    <name type="scientific">Ditylenchus dipsaci</name>
    <dbReference type="NCBI Taxonomy" id="166011"/>
    <lineage>
        <taxon>Eukaryota</taxon>
        <taxon>Metazoa</taxon>
        <taxon>Ecdysozoa</taxon>
        <taxon>Nematoda</taxon>
        <taxon>Chromadorea</taxon>
        <taxon>Rhabditida</taxon>
        <taxon>Tylenchina</taxon>
        <taxon>Tylenchomorpha</taxon>
        <taxon>Sphaerularioidea</taxon>
        <taxon>Anguinidae</taxon>
        <taxon>Anguininae</taxon>
        <taxon>Ditylenchus</taxon>
    </lineage>
</organism>
<dbReference type="PROSITE" id="PS50126">
    <property type="entry name" value="S1"/>
    <property type="match status" value="1"/>
</dbReference>
<name>A0A915DY86_9BILA</name>
<sequence>MEQKTNKKMKPSAVTTIQDEKEYLKEVLPGRLNAEVEKKSKSRRTKRRTNVIDPDPQSIPVDITGRRMATDMEGSVLEVDHHVKRDTKPKGKPQQLDVSQLKLDGFRQKVEGLIHISQLKNERVNAVADVVNRGQSVKVKVTKIDGTKLSLSMKEKALMNQRLLLLPPLLPNAQDSTLYTGKMELKQMQGGGALSQMDMPDFDEQ</sequence>
<dbReference type="Pfam" id="PF00575">
    <property type="entry name" value="S1"/>
    <property type="match status" value="1"/>
</dbReference>
<accession>A0A915DY86</accession>